<keyword evidence="6" id="KW-0804">Transcription</keyword>
<dbReference type="SUPFAM" id="SSF63829">
    <property type="entry name" value="Calcium-dependent phosphotriesterase"/>
    <property type="match status" value="3"/>
</dbReference>
<dbReference type="Gene3D" id="3.40.50.2300">
    <property type="match status" value="1"/>
</dbReference>
<dbReference type="InterPro" id="IPR003594">
    <property type="entry name" value="HATPase_dom"/>
</dbReference>
<evidence type="ECO:0000256" key="3">
    <source>
        <dbReference type="ARBA" id="ARBA00022553"/>
    </source>
</evidence>
<sequence length="1332" mass="151930">MRISLKFPLLIVAFLIRLQILFGQTYSFNRLNVKDGLSQSSVLDITKDKQGFMWIATRYGLNRYDGIRFKIYENDPRDSSSLRNNYINRLFRDAKDQIWVGTQEGLDAYDDDNDGFIHYPFFNNKRETTNVSVLALAETIHGDLWVGTHRGLLVKRQGKHFCEQPDAIPPVLRNQTIIEVFVDSKGYLWVATLGHIYLLKQEGKGLVLQKPRLDSSQLLGAIRSIAEDADHHIWFGSETDGLYCFDRTKNEITHFSAKSNNSLIHNSIRKLLVSRNQRLLIGTQNGVSVLDLKTHRFTNYQNAADNPYSLSQNSIYSLYEDQQGSLWVGTYFGGISLAYGIDTKFNTLTTNSAPVAIPHNVIRPIDQDQKKNLWFGTEGGGVFSLDSSLTVIRNYSNPTPGFLGSRSNFVKAIHADRSNHIWVGTSGGGLYLLNQYSGKFQQVPLNTENIHIRNSNILVVYQDTTNNYWICGEGYNKVLSKEGQRMVDCTPAVIDKALADQAVVQIAEASDKSIWILTTNTLFHYNLHTGILKTLIKGRKKPLHAFNCLLEDHAGALWLGVDYEGLIHIDPKKKRIIRRYTKKDGLCSENVVGIVEDKSRNLWITTTTGLSKLTADRRTIQNYFHLDGIADDEFNYNSTFIKEDGKVILGSLGGLTWFLPRNIEVNTNKPSIHFTGLLLSGQQPVGPKTHPDILSKNIAQAPHLTFQHDQNTFTIQFALDNYIKSAQNRFAYTLANKQAGWTTLDKAEISFSNLPPGHYVLLVRGANSDGIWSDEGKISFTIQPPFYWTWWAIMIYIMLIAVFVFFIVRYFYLKKIFEKEEELHQNKLNFFSMISHEIRSHLSLILVPIEQAREQVKDEHIAQQLSDATKNSERLLRLTSELMDFRKVETSNMMLHLQQGDIILFINEIFDAFKKVYESKDMAFVQESELHTFSILFDPLQLEKVLFNLLSNAVKHAAAHSTIRVQSRLENNTFLVSVSNYGEEIPQAYLEKIFDRYYQVSTKDRFTGYGLGLALSKRIMELHQGDIYVESNNGLTIFTLKLPCTANTNAHEASVPPTTVQEYTLKVMDEALFYETDVQKATLLLIEDDPDLMRMIETLLKEHYMLLKAYNGEEGLELARVHMPDLILSDVMMPLKNGLEVCKELKEDIHTSHIPILLLTAMSAENDRLNGLTHRADAYLTKPFNKRILLLHVRNLLRAHRILQERYRQEYVLGPTQKIVDSTDERFLAKVIAIIEKGIELSQYSVEFIGQGIGMSTSVLYKKVKSLTGMTVNDFSKSIRLKKAAQLLQETDYSVTEVAAYVGFVDSKYFSREFKKQFGTNPSQYTKEDAEP</sequence>
<evidence type="ECO:0000259" key="11">
    <source>
        <dbReference type="PROSITE" id="PS50110"/>
    </source>
</evidence>
<dbReference type="InterPro" id="IPR013783">
    <property type="entry name" value="Ig-like_fold"/>
</dbReference>
<dbReference type="PROSITE" id="PS50110">
    <property type="entry name" value="RESPONSE_REGULATORY"/>
    <property type="match status" value="1"/>
</dbReference>
<dbReference type="SUPFAM" id="SSF47384">
    <property type="entry name" value="Homodimeric domain of signal transducing histidine kinase"/>
    <property type="match status" value="1"/>
</dbReference>
<dbReference type="PROSITE" id="PS50109">
    <property type="entry name" value="HIS_KIN"/>
    <property type="match status" value="1"/>
</dbReference>
<dbReference type="PANTHER" id="PTHR43547">
    <property type="entry name" value="TWO-COMPONENT HISTIDINE KINASE"/>
    <property type="match status" value="1"/>
</dbReference>
<comment type="catalytic activity">
    <reaction evidence="1">
        <text>ATP + protein L-histidine = ADP + protein N-phospho-L-histidine.</text>
        <dbReference type="EC" id="2.7.13.3"/>
    </reaction>
</comment>
<dbReference type="InterPro" id="IPR011123">
    <property type="entry name" value="Y_Y_Y"/>
</dbReference>
<dbReference type="SMART" id="SM00342">
    <property type="entry name" value="HTH_ARAC"/>
    <property type="match status" value="1"/>
</dbReference>
<evidence type="ECO:0000256" key="2">
    <source>
        <dbReference type="ARBA" id="ARBA00012438"/>
    </source>
</evidence>
<dbReference type="Pfam" id="PF07495">
    <property type="entry name" value="Y_Y_Y"/>
    <property type="match status" value="1"/>
</dbReference>
<evidence type="ECO:0000256" key="5">
    <source>
        <dbReference type="ARBA" id="ARBA00023125"/>
    </source>
</evidence>
<evidence type="ECO:0000256" key="6">
    <source>
        <dbReference type="ARBA" id="ARBA00023163"/>
    </source>
</evidence>
<dbReference type="Pfam" id="PF00072">
    <property type="entry name" value="Response_reg"/>
    <property type="match status" value="1"/>
</dbReference>
<keyword evidence="8" id="KW-0472">Membrane</keyword>
<dbReference type="InterPro" id="IPR005467">
    <property type="entry name" value="His_kinase_dom"/>
</dbReference>
<dbReference type="InterPro" id="IPR015943">
    <property type="entry name" value="WD40/YVTN_repeat-like_dom_sf"/>
</dbReference>
<dbReference type="Pfam" id="PF02518">
    <property type="entry name" value="HATPase_c"/>
    <property type="match status" value="1"/>
</dbReference>
<dbReference type="Gene3D" id="2.130.10.10">
    <property type="entry name" value="YVTN repeat-like/Quinoprotein amine dehydrogenase"/>
    <property type="match status" value="2"/>
</dbReference>
<dbReference type="InterPro" id="IPR001789">
    <property type="entry name" value="Sig_transdc_resp-reg_receiver"/>
</dbReference>
<dbReference type="Proteomes" id="UP001501411">
    <property type="component" value="Unassembled WGS sequence"/>
</dbReference>
<keyword evidence="13" id="KW-1185">Reference proteome</keyword>
<keyword evidence="3 7" id="KW-0597">Phosphoprotein</keyword>
<dbReference type="EC" id="2.7.13.3" evidence="2"/>
<dbReference type="InterPro" id="IPR018060">
    <property type="entry name" value="HTH_AraC"/>
</dbReference>
<feature type="domain" description="HTH araC/xylS-type" evidence="9">
    <location>
        <begin position="1229"/>
        <end position="1328"/>
    </location>
</feature>
<dbReference type="Gene3D" id="1.10.10.60">
    <property type="entry name" value="Homeodomain-like"/>
    <property type="match status" value="1"/>
</dbReference>
<comment type="caution">
    <text evidence="12">The sequence shown here is derived from an EMBL/GenBank/DDBJ whole genome shotgun (WGS) entry which is preliminary data.</text>
</comment>
<feature type="modified residue" description="4-aspartylphosphate" evidence="7">
    <location>
        <position position="1130"/>
    </location>
</feature>
<dbReference type="Pfam" id="PF12833">
    <property type="entry name" value="HTH_18"/>
    <property type="match status" value="1"/>
</dbReference>
<feature type="domain" description="Response regulatory" evidence="11">
    <location>
        <begin position="1082"/>
        <end position="1197"/>
    </location>
</feature>
<keyword evidence="4" id="KW-0805">Transcription regulation</keyword>
<evidence type="ECO:0000256" key="7">
    <source>
        <dbReference type="PROSITE-ProRule" id="PRU00169"/>
    </source>
</evidence>
<dbReference type="SMART" id="SM00387">
    <property type="entry name" value="HATPase_c"/>
    <property type="match status" value="1"/>
</dbReference>
<evidence type="ECO:0000313" key="12">
    <source>
        <dbReference type="EMBL" id="GAA4784379.1"/>
    </source>
</evidence>
<dbReference type="Pfam" id="PF07494">
    <property type="entry name" value="Reg_prop"/>
    <property type="match status" value="3"/>
</dbReference>
<dbReference type="SUPFAM" id="SSF52172">
    <property type="entry name" value="CheY-like"/>
    <property type="match status" value="1"/>
</dbReference>
<dbReference type="Gene3D" id="3.30.565.10">
    <property type="entry name" value="Histidine kinase-like ATPase, C-terminal domain"/>
    <property type="match status" value="1"/>
</dbReference>
<dbReference type="RefSeq" id="WP_345230634.1">
    <property type="nucleotide sequence ID" value="NZ_BAABIQ010000005.1"/>
</dbReference>
<evidence type="ECO:0000259" key="9">
    <source>
        <dbReference type="PROSITE" id="PS01124"/>
    </source>
</evidence>
<keyword evidence="5" id="KW-0238">DNA-binding</keyword>
<dbReference type="InterPro" id="IPR011006">
    <property type="entry name" value="CheY-like_superfamily"/>
</dbReference>
<dbReference type="InterPro" id="IPR018062">
    <property type="entry name" value="HTH_AraC-typ_CS"/>
</dbReference>
<proteinExistence type="predicted"/>
<dbReference type="PROSITE" id="PS00041">
    <property type="entry name" value="HTH_ARAC_FAMILY_1"/>
    <property type="match status" value="1"/>
</dbReference>
<evidence type="ECO:0000259" key="10">
    <source>
        <dbReference type="PROSITE" id="PS50109"/>
    </source>
</evidence>
<dbReference type="InterPro" id="IPR036097">
    <property type="entry name" value="HisK_dim/P_sf"/>
</dbReference>
<evidence type="ECO:0000256" key="8">
    <source>
        <dbReference type="SAM" id="Phobius"/>
    </source>
</evidence>
<evidence type="ECO:0000256" key="4">
    <source>
        <dbReference type="ARBA" id="ARBA00023015"/>
    </source>
</evidence>
<dbReference type="SUPFAM" id="SSF46689">
    <property type="entry name" value="Homeodomain-like"/>
    <property type="match status" value="1"/>
</dbReference>
<dbReference type="CDD" id="cd17574">
    <property type="entry name" value="REC_OmpR"/>
    <property type="match status" value="1"/>
</dbReference>
<dbReference type="InterPro" id="IPR011110">
    <property type="entry name" value="Reg_prop"/>
</dbReference>
<dbReference type="InterPro" id="IPR004358">
    <property type="entry name" value="Sig_transdc_His_kin-like_C"/>
</dbReference>
<feature type="domain" description="Histidine kinase" evidence="10">
    <location>
        <begin position="833"/>
        <end position="1046"/>
    </location>
</feature>
<evidence type="ECO:0000313" key="13">
    <source>
        <dbReference type="Proteomes" id="UP001501411"/>
    </source>
</evidence>
<gene>
    <name evidence="12" type="ORF">GCM10023231_10100</name>
</gene>
<feature type="transmembrane region" description="Helical" evidence="8">
    <location>
        <begin position="788"/>
        <end position="812"/>
    </location>
</feature>
<dbReference type="CDD" id="cd00082">
    <property type="entry name" value="HisKA"/>
    <property type="match status" value="1"/>
</dbReference>
<organism evidence="12 13">
    <name type="scientific">Olivibacter ginsenosidimutans</name>
    <dbReference type="NCBI Taxonomy" id="1176537"/>
    <lineage>
        <taxon>Bacteria</taxon>
        <taxon>Pseudomonadati</taxon>
        <taxon>Bacteroidota</taxon>
        <taxon>Sphingobacteriia</taxon>
        <taxon>Sphingobacteriales</taxon>
        <taxon>Sphingobacteriaceae</taxon>
        <taxon>Olivibacter</taxon>
    </lineage>
</organism>
<accession>A0ABP9ATF5</accession>
<dbReference type="Pfam" id="PF00512">
    <property type="entry name" value="HisKA"/>
    <property type="match status" value="1"/>
</dbReference>
<dbReference type="PANTHER" id="PTHR43547:SF2">
    <property type="entry name" value="HYBRID SIGNAL TRANSDUCTION HISTIDINE KINASE C"/>
    <property type="match status" value="1"/>
</dbReference>
<dbReference type="PROSITE" id="PS01124">
    <property type="entry name" value="HTH_ARAC_FAMILY_2"/>
    <property type="match status" value="1"/>
</dbReference>
<evidence type="ECO:0000256" key="1">
    <source>
        <dbReference type="ARBA" id="ARBA00000085"/>
    </source>
</evidence>
<dbReference type="InterPro" id="IPR003661">
    <property type="entry name" value="HisK_dim/P_dom"/>
</dbReference>
<keyword evidence="8" id="KW-0812">Transmembrane</keyword>
<name>A0ABP9ATF5_9SPHI</name>
<dbReference type="EMBL" id="BAABIQ010000005">
    <property type="protein sequence ID" value="GAA4784379.1"/>
    <property type="molecule type" value="Genomic_DNA"/>
</dbReference>
<dbReference type="SMART" id="SM00448">
    <property type="entry name" value="REC"/>
    <property type="match status" value="1"/>
</dbReference>
<dbReference type="PRINTS" id="PR00344">
    <property type="entry name" value="BCTRLSENSOR"/>
</dbReference>
<dbReference type="SMART" id="SM00388">
    <property type="entry name" value="HisKA"/>
    <property type="match status" value="1"/>
</dbReference>
<dbReference type="Gene3D" id="2.60.40.10">
    <property type="entry name" value="Immunoglobulins"/>
    <property type="match status" value="1"/>
</dbReference>
<dbReference type="Gene3D" id="1.10.287.130">
    <property type="match status" value="1"/>
</dbReference>
<dbReference type="SUPFAM" id="SSF55874">
    <property type="entry name" value="ATPase domain of HSP90 chaperone/DNA topoisomerase II/histidine kinase"/>
    <property type="match status" value="1"/>
</dbReference>
<protein>
    <recommendedName>
        <fullName evidence="2">histidine kinase</fullName>
        <ecNumber evidence="2">2.7.13.3</ecNumber>
    </recommendedName>
</protein>
<dbReference type="InterPro" id="IPR036890">
    <property type="entry name" value="HATPase_C_sf"/>
</dbReference>
<dbReference type="InterPro" id="IPR009057">
    <property type="entry name" value="Homeodomain-like_sf"/>
</dbReference>
<reference evidence="13" key="1">
    <citation type="journal article" date="2019" name="Int. J. Syst. Evol. Microbiol.">
        <title>The Global Catalogue of Microorganisms (GCM) 10K type strain sequencing project: providing services to taxonomists for standard genome sequencing and annotation.</title>
        <authorList>
            <consortium name="The Broad Institute Genomics Platform"/>
            <consortium name="The Broad Institute Genome Sequencing Center for Infectious Disease"/>
            <person name="Wu L."/>
            <person name="Ma J."/>
        </authorList>
    </citation>
    <scope>NUCLEOTIDE SEQUENCE [LARGE SCALE GENOMIC DNA]</scope>
    <source>
        <strain evidence="13">JCM 18200</strain>
    </source>
</reference>
<keyword evidence="8" id="KW-1133">Transmembrane helix</keyword>